<organism evidence="2 3">
    <name type="scientific">Lophiostoma macrostomum CBS 122681</name>
    <dbReference type="NCBI Taxonomy" id="1314788"/>
    <lineage>
        <taxon>Eukaryota</taxon>
        <taxon>Fungi</taxon>
        <taxon>Dikarya</taxon>
        <taxon>Ascomycota</taxon>
        <taxon>Pezizomycotina</taxon>
        <taxon>Dothideomycetes</taxon>
        <taxon>Pleosporomycetidae</taxon>
        <taxon>Pleosporales</taxon>
        <taxon>Lophiostomataceae</taxon>
        <taxon>Lophiostoma</taxon>
    </lineage>
</organism>
<evidence type="ECO:0000313" key="2">
    <source>
        <dbReference type="EMBL" id="KAF2662428.1"/>
    </source>
</evidence>
<accession>A0A6A6TU37</accession>
<dbReference type="Proteomes" id="UP000799324">
    <property type="component" value="Unassembled WGS sequence"/>
</dbReference>
<keyword evidence="3" id="KW-1185">Reference proteome</keyword>
<protein>
    <submittedName>
        <fullName evidence="2">Uncharacterized protein</fullName>
    </submittedName>
</protein>
<name>A0A6A6TU37_9PLEO</name>
<evidence type="ECO:0000313" key="3">
    <source>
        <dbReference type="Proteomes" id="UP000799324"/>
    </source>
</evidence>
<evidence type="ECO:0000256" key="1">
    <source>
        <dbReference type="SAM" id="MobiDB-lite"/>
    </source>
</evidence>
<feature type="region of interest" description="Disordered" evidence="1">
    <location>
        <begin position="151"/>
        <end position="170"/>
    </location>
</feature>
<sequence>MQCMLPCAAVKACLSPASPPLIPCPSLDRGAFCRRTTHSTTIKAPAAPIHLPRRALSCCSSRRRVSRPAYQSSRRAPSHNQRRARFNYPPAPSNEPLASTDKTSSTSAAVPAADLAKDIKSLASPAHRLRAYGPPFTTTLRALRTLSAGLGTSHRDPRAWLQTQSSHCTD</sequence>
<feature type="compositionally biased region" description="Low complexity" evidence="1">
    <location>
        <begin position="98"/>
        <end position="109"/>
    </location>
</feature>
<feature type="compositionally biased region" description="Basic residues" evidence="1">
    <location>
        <begin position="76"/>
        <end position="85"/>
    </location>
</feature>
<dbReference type="AlphaFoldDB" id="A0A6A6TU37"/>
<feature type="region of interest" description="Disordered" evidence="1">
    <location>
        <begin position="62"/>
        <end position="109"/>
    </location>
</feature>
<gene>
    <name evidence="2" type="ORF">K491DRAFT_178188</name>
</gene>
<feature type="compositionally biased region" description="Polar residues" evidence="1">
    <location>
        <begin position="161"/>
        <end position="170"/>
    </location>
</feature>
<proteinExistence type="predicted"/>
<dbReference type="EMBL" id="MU004289">
    <property type="protein sequence ID" value="KAF2662428.1"/>
    <property type="molecule type" value="Genomic_DNA"/>
</dbReference>
<reference evidence="2" key="1">
    <citation type="journal article" date="2020" name="Stud. Mycol.">
        <title>101 Dothideomycetes genomes: a test case for predicting lifestyles and emergence of pathogens.</title>
        <authorList>
            <person name="Haridas S."/>
            <person name="Albert R."/>
            <person name="Binder M."/>
            <person name="Bloem J."/>
            <person name="Labutti K."/>
            <person name="Salamov A."/>
            <person name="Andreopoulos B."/>
            <person name="Baker S."/>
            <person name="Barry K."/>
            <person name="Bills G."/>
            <person name="Bluhm B."/>
            <person name="Cannon C."/>
            <person name="Castanera R."/>
            <person name="Culley D."/>
            <person name="Daum C."/>
            <person name="Ezra D."/>
            <person name="Gonzalez J."/>
            <person name="Henrissat B."/>
            <person name="Kuo A."/>
            <person name="Liang C."/>
            <person name="Lipzen A."/>
            <person name="Lutzoni F."/>
            <person name="Magnuson J."/>
            <person name="Mondo S."/>
            <person name="Nolan M."/>
            <person name="Ohm R."/>
            <person name="Pangilinan J."/>
            <person name="Park H.-J."/>
            <person name="Ramirez L."/>
            <person name="Alfaro M."/>
            <person name="Sun H."/>
            <person name="Tritt A."/>
            <person name="Yoshinaga Y."/>
            <person name="Zwiers L.-H."/>
            <person name="Turgeon B."/>
            <person name="Goodwin S."/>
            <person name="Spatafora J."/>
            <person name="Crous P."/>
            <person name="Grigoriev I."/>
        </authorList>
    </citation>
    <scope>NUCLEOTIDE SEQUENCE</scope>
    <source>
        <strain evidence="2">CBS 122681</strain>
    </source>
</reference>